<gene>
    <name evidence="7" type="ORF">HPP92_003702</name>
</gene>
<dbReference type="GO" id="GO:0005524">
    <property type="term" value="F:ATP binding"/>
    <property type="evidence" value="ECO:0007669"/>
    <property type="project" value="UniProtKB-KW"/>
</dbReference>
<dbReference type="EMBL" id="JADCNM010000001">
    <property type="protein sequence ID" value="KAG0503630.1"/>
    <property type="molecule type" value="Genomic_DNA"/>
</dbReference>
<evidence type="ECO:0000256" key="3">
    <source>
        <dbReference type="ARBA" id="ARBA00023203"/>
    </source>
</evidence>
<dbReference type="AlphaFoldDB" id="A0A835S3H5"/>
<dbReference type="InterPro" id="IPR001609">
    <property type="entry name" value="Myosin_head_motor_dom-like"/>
</dbReference>
<keyword evidence="3 4" id="KW-0009">Actin-binding</keyword>
<evidence type="ECO:0000256" key="4">
    <source>
        <dbReference type="PROSITE-ProRule" id="PRU00782"/>
    </source>
</evidence>
<comment type="caution">
    <text evidence="7">The sequence shown here is derived from an EMBL/GenBank/DDBJ whole genome shotgun (WGS) entry which is preliminary data.</text>
</comment>
<dbReference type="OrthoDB" id="786477at2759"/>
<evidence type="ECO:0000259" key="6">
    <source>
        <dbReference type="PROSITE" id="PS51456"/>
    </source>
</evidence>
<reference evidence="7 8" key="1">
    <citation type="journal article" date="2020" name="Nat. Food">
        <title>A phased Vanilla planifolia genome enables genetic improvement of flavour and production.</title>
        <authorList>
            <person name="Hasing T."/>
            <person name="Tang H."/>
            <person name="Brym M."/>
            <person name="Khazi F."/>
            <person name="Huang T."/>
            <person name="Chambers A.H."/>
        </authorList>
    </citation>
    <scope>NUCLEOTIDE SEQUENCE [LARGE SCALE GENOMIC DNA]</scope>
    <source>
        <tissue evidence="7">Leaf</tissue>
    </source>
</reference>
<dbReference type="PANTHER" id="PTHR13140">
    <property type="entry name" value="MYOSIN"/>
    <property type="match status" value="1"/>
</dbReference>
<organism evidence="7 8">
    <name type="scientific">Vanilla planifolia</name>
    <name type="common">Vanilla</name>
    <dbReference type="NCBI Taxonomy" id="51239"/>
    <lineage>
        <taxon>Eukaryota</taxon>
        <taxon>Viridiplantae</taxon>
        <taxon>Streptophyta</taxon>
        <taxon>Embryophyta</taxon>
        <taxon>Tracheophyta</taxon>
        <taxon>Spermatophyta</taxon>
        <taxon>Magnoliopsida</taxon>
        <taxon>Liliopsida</taxon>
        <taxon>Asparagales</taxon>
        <taxon>Orchidaceae</taxon>
        <taxon>Vanilloideae</taxon>
        <taxon>Vanilleae</taxon>
        <taxon>Vanilla</taxon>
    </lineage>
</organism>
<sequence>MDENKCIWVCIIREDNQDILDLIEKKPVGIVSLLDEACMFPKATHDTFAMKLFQSFPTHPRLEKAKFSKSDFSLSHYAGKACPMNCANFLHQCQRSLLGHLTNFLLLLRDLSSKIPQADLFVIVALKFELRAILALSLVQGVLEAVRISLAGYPTRRTYSEFVDRFGILASEHKDQRLDEKTLTERILRKLQFKNFQLGKSKVFLRAGQIAILDARRNEILDKAAKLIQCYYRRFFAHRVFHSQRMAAITIQAFYQDEPLMRKWVLRRHYQHGGSWALHVPIAKSHQTLSGTSENTRERKWKGNNGPEPIVKLIHEG</sequence>
<name>A0A835S3H5_VANPL</name>
<feature type="domain" description="Myosin motor" evidence="6">
    <location>
        <begin position="1"/>
        <end position="91"/>
    </location>
</feature>
<protein>
    <recommendedName>
        <fullName evidence="6">Myosin motor domain-containing protein</fullName>
    </recommendedName>
</protein>
<dbReference type="PROSITE" id="PS51456">
    <property type="entry name" value="MYOSIN_MOTOR"/>
    <property type="match status" value="2"/>
</dbReference>
<evidence type="ECO:0000256" key="2">
    <source>
        <dbReference type="ARBA" id="ARBA00022840"/>
    </source>
</evidence>
<keyword evidence="4" id="KW-0518">Myosin</keyword>
<feature type="region of interest" description="Disordered" evidence="5">
    <location>
        <begin position="288"/>
        <end position="308"/>
    </location>
</feature>
<dbReference type="GO" id="GO:0005737">
    <property type="term" value="C:cytoplasm"/>
    <property type="evidence" value="ECO:0007669"/>
    <property type="project" value="TreeGrafter"/>
</dbReference>
<feature type="domain" description="Myosin motor" evidence="6">
    <location>
        <begin position="141"/>
        <end position="218"/>
    </location>
</feature>
<keyword evidence="4" id="KW-0505">Motor protein</keyword>
<comment type="similarity">
    <text evidence="4">Belongs to the TRAFAC class myosin-kinesin ATPase superfamily. Myosin family.</text>
</comment>
<keyword evidence="1" id="KW-0547">Nucleotide-binding</keyword>
<dbReference type="Pfam" id="PF00063">
    <property type="entry name" value="Myosin_head"/>
    <property type="match status" value="2"/>
</dbReference>
<dbReference type="Gene3D" id="1.20.5.4820">
    <property type="match status" value="1"/>
</dbReference>
<dbReference type="SUPFAM" id="SSF52540">
    <property type="entry name" value="P-loop containing nucleoside triphosphate hydrolases"/>
    <property type="match status" value="1"/>
</dbReference>
<proteinExistence type="inferred from homology"/>
<dbReference type="GO" id="GO:0051015">
    <property type="term" value="F:actin filament binding"/>
    <property type="evidence" value="ECO:0007669"/>
    <property type="project" value="TreeGrafter"/>
</dbReference>
<evidence type="ECO:0000256" key="1">
    <source>
        <dbReference type="ARBA" id="ARBA00022741"/>
    </source>
</evidence>
<evidence type="ECO:0000313" key="7">
    <source>
        <dbReference type="EMBL" id="KAG0503630.1"/>
    </source>
</evidence>
<dbReference type="InterPro" id="IPR027417">
    <property type="entry name" value="P-loop_NTPase"/>
</dbReference>
<evidence type="ECO:0000256" key="5">
    <source>
        <dbReference type="SAM" id="MobiDB-lite"/>
    </source>
</evidence>
<dbReference type="GO" id="GO:0000146">
    <property type="term" value="F:microfilament motor activity"/>
    <property type="evidence" value="ECO:0007669"/>
    <property type="project" value="TreeGrafter"/>
</dbReference>
<dbReference type="GO" id="GO:0007015">
    <property type="term" value="P:actin filament organization"/>
    <property type="evidence" value="ECO:0007669"/>
    <property type="project" value="TreeGrafter"/>
</dbReference>
<dbReference type="Gene3D" id="1.20.58.530">
    <property type="match status" value="1"/>
</dbReference>
<dbReference type="SMART" id="SM00242">
    <property type="entry name" value="MYSc"/>
    <property type="match status" value="1"/>
</dbReference>
<dbReference type="GO" id="GO:0016020">
    <property type="term" value="C:membrane"/>
    <property type="evidence" value="ECO:0007669"/>
    <property type="project" value="TreeGrafter"/>
</dbReference>
<dbReference type="PANTHER" id="PTHR13140:SF781">
    <property type="entry name" value="MYOSIN-15"/>
    <property type="match status" value="1"/>
</dbReference>
<evidence type="ECO:0000313" key="8">
    <source>
        <dbReference type="Proteomes" id="UP000639772"/>
    </source>
</evidence>
<keyword evidence="2" id="KW-0067">ATP-binding</keyword>
<accession>A0A835S3H5</accession>
<dbReference type="Proteomes" id="UP000639772">
    <property type="component" value="Chromosome 1"/>
</dbReference>
<comment type="caution">
    <text evidence="4">Lacks conserved residue(s) required for the propagation of feature annotation.</text>
</comment>
<dbReference type="GO" id="GO:0016459">
    <property type="term" value="C:myosin complex"/>
    <property type="evidence" value="ECO:0007669"/>
    <property type="project" value="UniProtKB-KW"/>
</dbReference>